<evidence type="ECO:0000256" key="1">
    <source>
        <dbReference type="SAM" id="MobiDB-lite"/>
    </source>
</evidence>
<proteinExistence type="predicted"/>
<feature type="compositionally biased region" description="Polar residues" evidence="1">
    <location>
        <begin position="1"/>
        <end position="14"/>
    </location>
</feature>
<accession>X0XFW3</accession>
<feature type="region of interest" description="Disordered" evidence="1">
    <location>
        <begin position="1"/>
        <end position="21"/>
    </location>
</feature>
<dbReference type="EMBL" id="BARS01041630">
    <property type="protein sequence ID" value="GAG34322.1"/>
    <property type="molecule type" value="Genomic_DNA"/>
</dbReference>
<name>X0XFW3_9ZZZZ</name>
<evidence type="ECO:0000313" key="2">
    <source>
        <dbReference type="EMBL" id="GAG34322.1"/>
    </source>
</evidence>
<reference evidence="2" key="1">
    <citation type="journal article" date="2014" name="Front. Microbiol.">
        <title>High frequency of phylogenetically diverse reductive dehalogenase-homologous genes in deep subseafloor sedimentary metagenomes.</title>
        <authorList>
            <person name="Kawai M."/>
            <person name="Futagami T."/>
            <person name="Toyoda A."/>
            <person name="Takaki Y."/>
            <person name="Nishi S."/>
            <person name="Hori S."/>
            <person name="Arai W."/>
            <person name="Tsubouchi T."/>
            <person name="Morono Y."/>
            <person name="Uchiyama I."/>
            <person name="Ito T."/>
            <person name="Fujiyama A."/>
            <person name="Inagaki F."/>
            <person name="Takami H."/>
        </authorList>
    </citation>
    <scope>NUCLEOTIDE SEQUENCE</scope>
    <source>
        <strain evidence="2">Expedition CK06-06</strain>
    </source>
</reference>
<dbReference type="AlphaFoldDB" id="X0XFW3"/>
<gene>
    <name evidence="2" type="ORF">S01H1_63282</name>
</gene>
<organism evidence="2">
    <name type="scientific">marine sediment metagenome</name>
    <dbReference type="NCBI Taxonomy" id="412755"/>
    <lineage>
        <taxon>unclassified sequences</taxon>
        <taxon>metagenomes</taxon>
        <taxon>ecological metagenomes</taxon>
    </lineage>
</organism>
<sequence length="88" mass="10140">MITITHTLKGYSTSDPDDPGEASHYVLEFTDQHRKGWTTIADENVPVRLLVTTLERAFRIAGHDRIDDDMKTDTKRMVELFNVYAESR</sequence>
<protein>
    <submittedName>
        <fullName evidence="2">Uncharacterized protein</fullName>
    </submittedName>
</protein>
<comment type="caution">
    <text evidence="2">The sequence shown here is derived from an EMBL/GenBank/DDBJ whole genome shotgun (WGS) entry which is preliminary data.</text>
</comment>